<dbReference type="InterPro" id="IPR043129">
    <property type="entry name" value="ATPase_NBD"/>
</dbReference>
<dbReference type="RefSeq" id="WP_210118429.1">
    <property type="nucleotide sequence ID" value="NZ_CP054257.1"/>
</dbReference>
<dbReference type="InterPro" id="IPR000905">
    <property type="entry name" value="Gcp-like_dom"/>
</dbReference>
<dbReference type="AlphaFoldDB" id="A0A975EZP9"/>
<protein>
    <submittedName>
        <fullName evidence="2">tRNA (Adenosine(37)-N6)-threonylcarbamoyltransferase complex dimerization subunit type 1 TsaB</fullName>
    </submittedName>
</protein>
<feature type="domain" description="Gcp-like" evidence="1">
    <location>
        <begin position="48"/>
        <end position="147"/>
    </location>
</feature>
<evidence type="ECO:0000313" key="3">
    <source>
        <dbReference type="Proteomes" id="UP000671995"/>
    </source>
</evidence>
<name>A0A975EZP9_9SPIR</name>
<reference evidence="2" key="1">
    <citation type="submission" date="2020-05" db="EMBL/GenBank/DDBJ databases">
        <authorList>
            <person name="Zeng H."/>
            <person name="Chan Y.K."/>
            <person name="Watt R.M."/>
        </authorList>
    </citation>
    <scope>NUCLEOTIDE SEQUENCE</scope>
    <source>
        <strain evidence="2">ATCC 700773</strain>
    </source>
</reference>
<reference evidence="2" key="2">
    <citation type="journal article" date="2021" name="Microbiol. Resour. Announc.">
        <title>Complete Genome Sequences of Three Human Oral Treponema parvum Isolates.</title>
        <authorList>
            <person name="Zeng H."/>
            <person name="Watt R.M."/>
        </authorList>
    </citation>
    <scope>NUCLEOTIDE SEQUENCE</scope>
    <source>
        <strain evidence="2">ATCC 700773</strain>
    </source>
</reference>
<evidence type="ECO:0000259" key="1">
    <source>
        <dbReference type="Pfam" id="PF00814"/>
    </source>
</evidence>
<dbReference type="CDD" id="cd24032">
    <property type="entry name" value="ASKHA_NBD_TsaB"/>
    <property type="match status" value="1"/>
</dbReference>
<sequence>MKSTTGLTEPWNKKMKALAVDCANRKIFIAAKNEDKTVTAVFDIAMKQSENLLPAIDYVLKQTDLESKYLDYTVLCKGPGSFTGLRLGISALKAIELAHDIPIYGISSLETYAYPFRDLSKVIVPVIDAKRDRFYAAAYEGEKTILKEEDYEAKDLAESLKNFKNLLICGPDYEAFIFVLKNLLPDFKGSINHIKGNIPSTDSLFAIAEEMIEKKQALLADYEGPEYLRLSEAEKNLSE</sequence>
<dbReference type="GO" id="GO:0002949">
    <property type="term" value="P:tRNA threonylcarbamoyladenosine modification"/>
    <property type="evidence" value="ECO:0007669"/>
    <property type="project" value="InterPro"/>
</dbReference>
<dbReference type="InterPro" id="IPR022496">
    <property type="entry name" value="T6A_TsaB"/>
</dbReference>
<dbReference type="Gene3D" id="3.30.420.40">
    <property type="match status" value="2"/>
</dbReference>
<accession>A0A975EZP9</accession>
<dbReference type="SUPFAM" id="SSF53067">
    <property type="entry name" value="Actin-like ATPase domain"/>
    <property type="match status" value="1"/>
</dbReference>
<dbReference type="EMBL" id="CP054257">
    <property type="protein sequence ID" value="QTQ11635.1"/>
    <property type="molecule type" value="Genomic_DNA"/>
</dbReference>
<proteinExistence type="predicted"/>
<dbReference type="Proteomes" id="UP000671995">
    <property type="component" value="Chromosome"/>
</dbReference>
<gene>
    <name evidence="2" type="primary">tsaB</name>
    <name evidence="2" type="ORF">HRI96_05100</name>
</gene>
<organism evidence="2 3">
    <name type="scientific">Treponema parvum</name>
    <dbReference type="NCBI Taxonomy" id="138851"/>
    <lineage>
        <taxon>Bacteria</taxon>
        <taxon>Pseudomonadati</taxon>
        <taxon>Spirochaetota</taxon>
        <taxon>Spirochaetia</taxon>
        <taxon>Spirochaetales</taxon>
        <taxon>Treponemataceae</taxon>
        <taxon>Treponema</taxon>
    </lineage>
</organism>
<dbReference type="Pfam" id="PF00814">
    <property type="entry name" value="TsaD"/>
    <property type="match status" value="1"/>
</dbReference>
<dbReference type="NCBIfam" id="TIGR03725">
    <property type="entry name" value="T6A_YeaZ"/>
    <property type="match status" value="1"/>
</dbReference>
<evidence type="ECO:0000313" key="2">
    <source>
        <dbReference type="EMBL" id="QTQ11635.1"/>
    </source>
</evidence>